<evidence type="ECO:0000256" key="7">
    <source>
        <dbReference type="ARBA" id="ARBA00022679"/>
    </source>
</evidence>
<evidence type="ECO:0000313" key="14">
    <source>
        <dbReference type="Proteomes" id="UP001152795"/>
    </source>
</evidence>
<comment type="function">
    <text evidence="10">Ubiquitin-protein ligase that probably functions as an E3 ligase in conjunction with specific E1 and E2 ligases. May also function as an E4 ligase mediating the assembly of polyubiquitin chains on substrates ubiquitinated by another E3 ubiquitin ligase. Mediates 'Lys-48'-linked polyubiquitination of substrates.</text>
</comment>
<evidence type="ECO:0000256" key="2">
    <source>
        <dbReference type="ARBA" id="ARBA00004496"/>
    </source>
</evidence>
<keyword evidence="14" id="KW-1185">Reference proteome</keyword>
<feature type="domain" description="U-box" evidence="12">
    <location>
        <begin position="1008"/>
        <end position="1081"/>
    </location>
</feature>
<dbReference type="InterPro" id="IPR013083">
    <property type="entry name" value="Znf_RING/FYVE/PHD"/>
</dbReference>
<keyword evidence="7" id="KW-0808">Transferase</keyword>
<gene>
    <name evidence="13" type="ORF">PACLA_8A002581</name>
</gene>
<protein>
    <recommendedName>
        <fullName evidence="11">Ubiquitin conjugation factor E4 A</fullName>
        <ecNumber evidence="5">2.3.2.27</ecNumber>
    </recommendedName>
</protein>
<organism evidence="13 14">
    <name type="scientific">Paramuricea clavata</name>
    <name type="common">Red gorgonian</name>
    <name type="synonym">Violescent sea-whip</name>
    <dbReference type="NCBI Taxonomy" id="317549"/>
    <lineage>
        <taxon>Eukaryota</taxon>
        <taxon>Metazoa</taxon>
        <taxon>Cnidaria</taxon>
        <taxon>Anthozoa</taxon>
        <taxon>Octocorallia</taxon>
        <taxon>Malacalcyonacea</taxon>
        <taxon>Plexauridae</taxon>
        <taxon>Paramuricea</taxon>
    </lineage>
</organism>
<name>A0A6S7GG89_PARCT</name>
<comment type="subcellular location">
    <subcellularLocation>
        <location evidence="2">Cytoplasm</location>
    </subcellularLocation>
</comment>
<reference evidence="13" key="1">
    <citation type="submission" date="2020-04" db="EMBL/GenBank/DDBJ databases">
        <authorList>
            <person name="Alioto T."/>
            <person name="Alioto T."/>
            <person name="Gomez Garrido J."/>
        </authorList>
    </citation>
    <scope>NUCLEOTIDE SEQUENCE</scope>
    <source>
        <strain evidence="13">A484AB</strain>
    </source>
</reference>
<evidence type="ECO:0000256" key="6">
    <source>
        <dbReference type="ARBA" id="ARBA00022490"/>
    </source>
</evidence>
<dbReference type="GO" id="GO:0005634">
    <property type="term" value="C:nucleus"/>
    <property type="evidence" value="ECO:0007669"/>
    <property type="project" value="TreeGrafter"/>
</dbReference>
<sequence length="1086" mass="123524">MANKAGSSEQSNLEGNPFAALFPSMTQAAQYVSQVKTSNMVQETLKSSQSGHEDISLSTTREQGESDKALDVKRIVNNLLQRIFLITLQECQEEDAVDREYGGIPKSFVYLPDTASDSERVLQLLDWASIDQALLERLMMETPANNVLTAVDCKDTPKYLLTANPAEKSIVHYLRGCFHRKLQEDKRWKDKYDLLVHYLKQCEEIIISYIRTCLSQPELFPHQKPHLEFSNLVLTMSQDEEFTQLYHLVLKDPASSEEMVDMFSPVVNHVVEKIKSTEMVLMQPEVGPFLNVLCVFSQNKDIGQLLVKSPSWLPSSPIIMGAFGGLSGFPAMGASFERGSILGLFLGLSTIPRDPRNTEKFFVNPSRQSASEMEAVTARLRDYINFNCDQMTQICKNLLKSSPATKHGLLHWIGSCLHSNESRKKMTSNRAGLAGDGFFLNLGNVLLSLCQPFLDPQSSKLTRIDPRYCITPATVDTISQEGTTVHLCGLQAETKLCPPESEEEVNPRISPVFGFTTELFFLTHRCLQLGLQVTCDTYQKLMQDLAKVQEVYNETRHQVTSPEITDRIREQFEKGIAEQLSIKCQLLNPSFAETALRFYIATASWLVQVVIAQEDLDDMSYNEPILATQFETGRGLRYIPEFVVENMVDFIMFLRLFKEEILETAGENLKYLLNFCAIFISKPHAIKNPHLRAKITDALEALLPVKKREELSVSKNFVATHYRHQAFEKCELSANHLGPALLSIFCDIEKGDYFEQKFGYRHHMYSVLEYIWSLPQYKTSIVEFSKEADDVDNSSDPPVFLRFINLLVNDATFLLDEALSYLSTVKNLQIERDQGDWERLETPNAKVEKQRELEGSIRMARTHNILANETVKTLAYLTVEIKGPFRSSAMVARIAGMLNYFLVRLVDRKKMGALKVKNFGEMHFKPQQLVFDIVTIYTNLAQDDENDIFCKAVGEDDRSYSISLFHEAERVLGQIRTDVEKIDNWRALGEKIQGLVEQQKDIDEALPEAPDEFLDAIMCSLMSDPVKLPSGHIVDKPVIMRHLLSDPTDPFSRAPLTVDMLEPVPELKERIQQWLAEKMKEKRQAR</sequence>
<dbReference type="AlphaFoldDB" id="A0A6S7GG89"/>
<keyword evidence="8" id="KW-0833">Ubl conjugation pathway</keyword>
<dbReference type="EMBL" id="CACRXK020000702">
    <property type="protein sequence ID" value="CAB3984151.1"/>
    <property type="molecule type" value="Genomic_DNA"/>
</dbReference>
<evidence type="ECO:0000256" key="1">
    <source>
        <dbReference type="ARBA" id="ARBA00000900"/>
    </source>
</evidence>
<dbReference type="EC" id="2.3.2.27" evidence="5"/>
<dbReference type="InterPro" id="IPR045132">
    <property type="entry name" value="UBE4"/>
</dbReference>
<dbReference type="OrthoDB" id="20295at2759"/>
<keyword evidence="6" id="KW-0963">Cytoplasm</keyword>
<dbReference type="GO" id="GO:0000151">
    <property type="term" value="C:ubiquitin ligase complex"/>
    <property type="evidence" value="ECO:0007669"/>
    <property type="project" value="InterPro"/>
</dbReference>
<dbReference type="SUPFAM" id="SSF57850">
    <property type="entry name" value="RING/U-box"/>
    <property type="match status" value="1"/>
</dbReference>
<comment type="caution">
    <text evidence="13">The sequence shown here is derived from an EMBL/GenBank/DDBJ whole genome shotgun (WGS) entry which is preliminary data.</text>
</comment>
<comment type="catalytic activity">
    <reaction evidence="1">
        <text>S-ubiquitinyl-[E2 ubiquitin-conjugating enzyme]-L-cysteine + [acceptor protein]-L-lysine = [E2 ubiquitin-conjugating enzyme]-L-cysteine + N(6)-ubiquitinyl-[acceptor protein]-L-lysine.</text>
        <dbReference type="EC" id="2.3.2.27"/>
    </reaction>
</comment>
<evidence type="ECO:0000259" key="12">
    <source>
        <dbReference type="PROSITE" id="PS51698"/>
    </source>
</evidence>
<dbReference type="PROSITE" id="PS51698">
    <property type="entry name" value="U_BOX"/>
    <property type="match status" value="1"/>
</dbReference>
<evidence type="ECO:0000256" key="10">
    <source>
        <dbReference type="ARBA" id="ARBA00037624"/>
    </source>
</evidence>
<dbReference type="Pfam" id="PF10408">
    <property type="entry name" value="Ufd2P_core"/>
    <property type="match status" value="1"/>
</dbReference>
<comment type="pathway">
    <text evidence="3">Protein modification; protein ubiquitination.</text>
</comment>
<dbReference type="GO" id="GO:0034450">
    <property type="term" value="F:ubiquitin-ubiquitin ligase activity"/>
    <property type="evidence" value="ECO:0007669"/>
    <property type="project" value="InterPro"/>
</dbReference>
<dbReference type="SMART" id="SM00504">
    <property type="entry name" value="Ubox"/>
    <property type="match status" value="1"/>
</dbReference>
<dbReference type="CDD" id="cd16658">
    <property type="entry name" value="RING-Ubox_UBE4B"/>
    <property type="match status" value="1"/>
</dbReference>
<evidence type="ECO:0000256" key="4">
    <source>
        <dbReference type="ARBA" id="ARBA00007434"/>
    </source>
</evidence>
<dbReference type="GO" id="GO:0036503">
    <property type="term" value="P:ERAD pathway"/>
    <property type="evidence" value="ECO:0007669"/>
    <property type="project" value="InterPro"/>
</dbReference>
<dbReference type="Gene3D" id="3.30.40.10">
    <property type="entry name" value="Zinc/RING finger domain, C3HC4 (zinc finger)"/>
    <property type="match status" value="1"/>
</dbReference>
<evidence type="ECO:0000256" key="5">
    <source>
        <dbReference type="ARBA" id="ARBA00012483"/>
    </source>
</evidence>
<evidence type="ECO:0000256" key="3">
    <source>
        <dbReference type="ARBA" id="ARBA00004906"/>
    </source>
</evidence>
<dbReference type="PANTHER" id="PTHR13931:SF16">
    <property type="entry name" value="UBIQUITIN CONJUGATION FACTOR E4 A"/>
    <property type="match status" value="1"/>
</dbReference>
<dbReference type="GO" id="GO:0006511">
    <property type="term" value="P:ubiquitin-dependent protein catabolic process"/>
    <property type="evidence" value="ECO:0007669"/>
    <property type="project" value="InterPro"/>
</dbReference>
<dbReference type="UniPathway" id="UPA00143"/>
<dbReference type="Proteomes" id="UP001152795">
    <property type="component" value="Unassembled WGS sequence"/>
</dbReference>
<dbReference type="PANTHER" id="PTHR13931">
    <property type="entry name" value="UBIQUITINATION FACTOR E4"/>
    <property type="match status" value="1"/>
</dbReference>
<dbReference type="InterPro" id="IPR003613">
    <property type="entry name" value="Ubox_domain"/>
</dbReference>
<dbReference type="FunFam" id="3.30.40.10:FF:000055">
    <property type="entry name" value="Ubiquitin conjugation factor e4 a"/>
    <property type="match status" value="1"/>
</dbReference>
<evidence type="ECO:0000313" key="13">
    <source>
        <dbReference type="EMBL" id="CAB3984151.1"/>
    </source>
</evidence>
<dbReference type="InterPro" id="IPR019474">
    <property type="entry name" value="Ub_conjug_fac_E4_core"/>
</dbReference>
<comment type="similarity">
    <text evidence="4">Belongs to the ubiquitin conjugation factor E4 family.</text>
</comment>
<proteinExistence type="inferred from homology"/>
<evidence type="ECO:0000256" key="8">
    <source>
        <dbReference type="ARBA" id="ARBA00022786"/>
    </source>
</evidence>
<dbReference type="GO" id="GO:0005737">
    <property type="term" value="C:cytoplasm"/>
    <property type="evidence" value="ECO:0007669"/>
    <property type="project" value="UniProtKB-SubCell"/>
</dbReference>
<keyword evidence="9" id="KW-0007">Acetylation</keyword>
<evidence type="ECO:0000256" key="11">
    <source>
        <dbReference type="ARBA" id="ARBA00040077"/>
    </source>
</evidence>
<dbReference type="GO" id="GO:0000209">
    <property type="term" value="P:protein polyubiquitination"/>
    <property type="evidence" value="ECO:0007669"/>
    <property type="project" value="TreeGrafter"/>
</dbReference>
<accession>A0A6S7GG89</accession>
<dbReference type="Pfam" id="PF04564">
    <property type="entry name" value="U-box"/>
    <property type="match status" value="1"/>
</dbReference>
<evidence type="ECO:0000256" key="9">
    <source>
        <dbReference type="ARBA" id="ARBA00022990"/>
    </source>
</evidence>